<feature type="domain" description="HTH myb-type" evidence="4">
    <location>
        <begin position="27"/>
        <end position="78"/>
    </location>
</feature>
<dbReference type="Pfam" id="PF00249">
    <property type="entry name" value="Myb_DNA-binding"/>
    <property type="match status" value="2"/>
</dbReference>
<dbReference type="Proteomes" id="UP000693981">
    <property type="component" value="Unassembled WGS sequence"/>
</dbReference>
<dbReference type="PROSITE" id="PS50090">
    <property type="entry name" value="MYB_LIKE"/>
    <property type="match status" value="2"/>
</dbReference>
<name>A0A8T1WG14_9STRA</name>
<evidence type="ECO:0000259" key="3">
    <source>
        <dbReference type="PROSITE" id="PS50090"/>
    </source>
</evidence>
<evidence type="ECO:0000259" key="4">
    <source>
        <dbReference type="PROSITE" id="PS51294"/>
    </source>
</evidence>
<keyword evidence="6" id="KW-1185">Reference proteome</keyword>
<evidence type="ECO:0000256" key="2">
    <source>
        <dbReference type="ARBA" id="ARBA00023125"/>
    </source>
</evidence>
<dbReference type="EMBL" id="JAGDFL010000370">
    <property type="protein sequence ID" value="KAG7390943.1"/>
    <property type="molecule type" value="Genomic_DNA"/>
</dbReference>
<reference evidence="5" key="1">
    <citation type="submission" date="2021-02" db="EMBL/GenBank/DDBJ databases">
        <authorList>
            <person name="Palmer J.M."/>
        </authorList>
    </citation>
    <scope>NUCLEOTIDE SEQUENCE</scope>
    <source>
        <strain evidence="5">SCRP23</strain>
    </source>
</reference>
<feature type="domain" description="Myb-like" evidence="3">
    <location>
        <begin position="75"/>
        <end position="120"/>
    </location>
</feature>
<dbReference type="PANTHER" id="PTHR45614:SF274">
    <property type="entry name" value="MYB-LIKE DNA-BINDING PROTEIN"/>
    <property type="match status" value="1"/>
</dbReference>
<dbReference type="CDD" id="cd00167">
    <property type="entry name" value="SANT"/>
    <property type="match status" value="2"/>
</dbReference>
<dbReference type="InterPro" id="IPR001005">
    <property type="entry name" value="SANT/Myb"/>
</dbReference>
<organism evidence="5 6">
    <name type="scientific">Phytophthora boehmeriae</name>
    <dbReference type="NCBI Taxonomy" id="109152"/>
    <lineage>
        <taxon>Eukaryota</taxon>
        <taxon>Sar</taxon>
        <taxon>Stramenopiles</taxon>
        <taxon>Oomycota</taxon>
        <taxon>Peronosporomycetes</taxon>
        <taxon>Peronosporales</taxon>
        <taxon>Peronosporaceae</taxon>
        <taxon>Phytophthora</taxon>
    </lineage>
</organism>
<feature type="domain" description="Myb-like" evidence="3">
    <location>
        <begin position="23"/>
        <end position="74"/>
    </location>
</feature>
<evidence type="ECO:0000256" key="1">
    <source>
        <dbReference type="ARBA" id="ARBA00022737"/>
    </source>
</evidence>
<dbReference type="AlphaFoldDB" id="A0A8T1WG14"/>
<accession>A0A8T1WG14</accession>
<comment type="caution">
    <text evidence="5">The sequence shown here is derived from an EMBL/GenBank/DDBJ whole genome shotgun (WGS) entry which is preliminary data.</text>
</comment>
<dbReference type="GO" id="GO:0000978">
    <property type="term" value="F:RNA polymerase II cis-regulatory region sequence-specific DNA binding"/>
    <property type="evidence" value="ECO:0007669"/>
    <property type="project" value="TreeGrafter"/>
</dbReference>
<proteinExistence type="predicted"/>
<dbReference type="FunFam" id="1.10.10.60:FF:000010">
    <property type="entry name" value="Transcriptional activator Myb isoform A"/>
    <property type="match status" value="1"/>
</dbReference>
<evidence type="ECO:0000313" key="6">
    <source>
        <dbReference type="Proteomes" id="UP000693981"/>
    </source>
</evidence>
<evidence type="ECO:0000313" key="5">
    <source>
        <dbReference type="EMBL" id="KAG7390943.1"/>
    </source>
</evidence>
<dbReference type="GO" id="GO:0005634">
    <property type="term" value="C:nucleus"/>
    <property type="evidence" value="ECO:0007669"/>
    <property type="project" value="TreeGrafter"/>
</dbReference>
<feature type="domain" description="HTH myb-type" evidence="4">
    <location>
        <begin position="80"/>
        <end position="129"/>
    </location>
</feature>
<evidence type="ECO:0008006" key="7">
    <source>
        <dbReference type="Google" id="ProtNLM"/>
    </source>
</evidence>
<dbReference type="GO" id="GO:0000981">
    <property type="term" value="F:DNA-binding transcription factor activity, RNA polymerase II-specific"/>
    <property type="evidence" value="ECO:0007669"/>
    <property type="project" value="TreeGrafter"/>
</dbReference>
<dbReference type="PANTHER" id="PTHR45614">
    <property type="entry name" value="MYB PROTEIN-RELATED"/>
    <property type="match status" value="1"/>
</dbReference>
<gene>
    <name evidence="5" type="ORF">PHYBOEH_006887</name>
</gene>
<dbReference type="InterPro" id="IPR017930">
    <property type="entry name" value="Myb_dom"/>
</dbReference>
<protein>
    <recommendedName>
        <fullName evidence="7">Myb-like DNA-binding protein</fullName>
    </recommendedName>
</protein>
<keyword evidence="2" id="KW-0238">DNA-binding</keyword>
<sequence length="140" mass="15902">MQVSDVSYFPVATLSSSTATSSSNPDKRRQWTADDDAVILQFVRDHGTKRWAKIATLLPGRTSKQCRTRWLNFLDPNIDRAPWRAAETQLIFSAQERLGNRWAEIAKLLPGRTDNAIKNHCDELESRSDEFAKFDKFSGG</sequence>
<dbReference type="PROSITE" id="PS51294">
    <property type="entry name" value="HTH_MYB"/>
    <property type="match status" value="2"/>
</dbReference>
<keyword evidence="1" id="KW-0677">Repeat</keyword>
<dbReference type="InterPro" id="IPR050560">
    <property type="entry name" value="MYB_TF"/>
</dbReference>
<dbReference type="SMART" id="SM00717">
    <property type="entry name" value="SANT"/>
    <property type="match status" value="2"/>
</dbReference>
<dbReference type="OrthoDB" id="2143914at2759"/>